<protein>
    <submittedName>
        <fullName evidence="2">Putative glyoxalase superfamily protein PhnB</fullName>
    </submittedName>
</protein>
<dbReference type="EMBL" id="SHKO01000002">
    <property type="protein sequence ID" value="RZT94312.1"/>
    <property type="molecule type" value="Genomic_DNA"/>
</dbReference>
<dbReference type="Pfam" id="PF00903">
    <property type="entry name" value="Glyoxalase"/>
    <property type="match status" value="1"/>
</dbReference>
<comment type="caution">
    <text evidence="2">The sequence shown here is derived from an EMBL/GenBank/DDBJ whole genome shotgun (WGS) entry which is preliminary data.</text>
</comment>
<dbReference type="Gene3D" id="3.30.720.120">
    <property type="match status" value="1"/>
</dbReference>
<name>A0A4Q7VFE1_9BURK</name>
<accession>A0A4Q7VFE1</accession>
<organism evidence="2 3">
    <name type="scientific">Advenella incenata</name>
    <dbReference type="NCBI Taxonomy" id="267800"/>
    <lineage>
        <taxon>Bacteria</taxon>
        <taxon>Pseudomonadati</taxon>
        <taxon>Pseudomonadota</taxon>
        <taxon>Betaproteobacteria</taxon>
        <taxon>Burkholderiales</taxon>
        <taxon>Alcaligenaceae</taxon>
    </lineage>
</organism>
<evidence type="ECO:0000313" key="2">
    <source>
        <dbReference type="EMBL" id="RZT94312.1"/>
    </source>
</evidence>
<evidence type="ECO:0000259" key="1">
    <source>
        <dbReference type="Pfam" id="PF00903"/>
    </source>
</evidence>
<dbReference type="Proteomes" id="UP000293398">
    <property type="component" value="Unassembled WGS sequence"/>
</dbReference>
<dbReference type="SUPFAM" id="SSF54593">
    <property type="entry name" value="Glyoxalase/Bleomycin resistance protein/Dihydroxybiphenyl dioxygenase"/>
    <property type="match status" value="1"/>
</dbReference>
<feature type="domain" description="Glyoxalase/fosfomycin resistance/dioxygenase" evidence="1">
    <location>
        <begin position="11"/>
        <end position="133"/>
    </location>
</feature>
<dbReference type="RefSeq" id="WP_207227069.1">
    <property type="nucleotide sequence ID" value="NZ_SHKO01000002.1"/>
</dbReference>
<keyword evidence="3" id="KW-1185">Reference proteome</keyword>
<reference evidence="2 3" key="1">
    <citation type="submission" date="2019-02" db="EMBL/GenBank/DDBJ databases">
        <title>Genomic Encyclopedia of Type Strains, Phase IV (KMG-IV): sequencing the most valuable type-strain genomes for metagenomic binning, comparative biology and taxonomic classification.</title>
        <authorList>
            <person name="Goeker M."/>
        </authorList>
    </citation>
    <scope>NUCLEOTIDE SEQUENCE [LARGE SCALE GENOMIC DNA]</scope>
    <source>
        <strain evidence="2 3">DSM 23814</strain>
    </source>
</reference>
<dbReference type="PANTHER" id="PTHR34109">
    <property type="entry name" value="BNAUNNG04460D PROTEIN-RELATED"/>
    <property type="match status" value="1"/>
</dbReference>
<evidence type="ECO:0000313" key="3">
    <source>
        <dbReference type="Proteomes" id="UP000293398"/>
    </source>
</evidence>
<gene>
    <name evidence="2" type="ORF">EV681_2730</name>
</gene>
<dbReference type="Gene3D" id="3.30.720.110">
    <property type="match status" value="1"/>
</dbReference>
<dbReference type="InterPro" id="IPR004360">
    <property type="entry name" value="Glyas_Fos-R_dOase_dom"/>
</dbReference>
<dbReference type="InterPro" id="IPR029068">
    <property type="entry name" value="Glyas_Bleomycin-R_OHBP_Dase"/>
</dbReference>
<sequence length="142" mass="16032">MLEKSAIIPCLRYKDAPAAIRFLCEAFGFTHHAIYADEKDPNIIHHAQLVIGNNMIMLGSDRESPAKDLYHWLTPDEARGITMCICMHVDDPDAHAEHAAKCGAIIIQPPYDNQGYPGRSYDAKDMEGNIWNFTSYDPWQTP</sequence>
<proteinExistence type="predicted"/>
<dbReference type="PANTHER" id="PTHR34109:SF1">
    <property type="entry name" value="VOC DOMAIN-CONTAINING PROTEIN"/>
    <property type="match status" value="1"/>
</dbReference>
<dbReference type="AlphaFoldDB" id="A0A4Q7VFE1"/>